<evidence type="ECO:0000313" key="2">
    <source>
        <dbReference type="EMBL" id="MFC0384099.1"/>
    </source>
</evidence>
<evidence type="ECO:0000313" key="3">
    <source>
        <dbReference type="Proteomes" id="UP001589789"/>
    </source>
</evidence>
<dbReference type="EMBL" id="JBHLVZ010000001">
    <property type="protein sequence ID" value="MFC0384099.1"/>
    <property type="molecule type" value="Genomic_DNA"/>
</dbReference>
<comment type="caution">
    <text evidence="2">The sequence shown here is derived from an EMBL/GenBank/DDBJ whole genome shotgun (WGS) entry which is preliminary data.</text>
</comment>
<protein>
    <submittedName>
        <fullName evidence="2">VOC family protein</fullName>
    </submittedName>
</protein>
<dbReference type="InterPro" id="IPR029068">
    <property type="entry name" value="Glyas_Bleomycin-R_OHBP_Dase"/>
</dbReference>
<dbReference type="SUPFAM" id="SSF54593">
    <property type="entry name" value="Glyoxalase/Bleomycin resistance protein/Dihydroxybiphenyl dioxygenase"/>
    <property type="match status" value="1"/>
</dbReference>
<keyword evidence="3" id="KW-1185">Reference proteome</keyword>
<dbReference type="RefSeq" id="WP_377048118.1">
    <property type="nucleotide sequence ID" value="NZ_JBHLVZ010000001.1"/>
</dbReference>
<organism evidence="2 3">
    <name type="scientific">Muricoccus vinaceus</name>
    <dbReference type="NCBI Taxonomy" id="424704"/>
    <lineage>
        <taxon>Bacteria</taxon>
        <taxon>Pseudomonadati</taxon>
        <taxon>Pseudomonadota</taxon>
        <taxon>Alphaproteobacteria</taxon>
        <taxon>Acetobacterales</taxon>
        <taxon>Roseomonadaceae</taxon>
        <taxon>Muricoccus</taxon>
    </lineage>
</organism>
<accession>A0ABV6IKG8</accession>
<feature type="domain" description="Glyoxalase-like" evidence="1">
    <location>
        <begin position="8"/>
        <end position="183"/>
    </location>
</feature>
<reference evidence="2 3" key="1">
    <citation type="submission" date="2024-09" db="EMBL/GenBank/DDBJ databases">
        <authorList>
            <person name="Sun Q."/>
            <person name="Mori K."/>
        </authorList>
    </citation>
    <scope>NUCLEOTIDE SEQUENCE [LARGE SCALE GENOMIC DNA]</scope>
    <source>
        <strain evidence="2 3">CCM 7468</strain>
    </source>
</reference>
<gene>
    <name evidence="2" type="ORF">ACFFIC_00865</name>
</gene>
<evidence type="ECO:0000259" key="1">
    <source>
        <dbReference type="Pfam" id="PF13468"/>
    </source>
</evidence>
<sequence length="217" mass="22182">MNATRAAIDHVVIGAATLEEGAAFVEALLGVAPGAGGAHPGAGTHNRLLGLGQGCYLEVIAPDPAQPEPALPRLFGLDDPAVRRSLRKEPGLIAWVARTSGLDAVLTRLGQDRAGAMRAMSRGSLSWKLADPPAAAGFGGLLPGLIEWGQPGPPGEIPGHGCALLAMEAEHPEPAALAAALEERGVREVLGLGPGPRPVLSLRMRRADGGEAVLRSP</sequence>
<dbReference type="Pfam" id="PF13468">
    <property type="entry name" value="Glyoxalase_3"/>
    <property type="match status" value="1"/>
</dbReference>
<dbReference type="InterPro" id="IPR025870">
    <property type="entry name" value="Glyoxalase-like_dom"/>
</dbReference>
<dbReference type="Proteomes" id="UP001589789">
    <property type="component" value="Unassembled WGS sequence"/>
</dbReference>
<name>A0ABV6IKG8_9PROT</name>
<proteinExistence type="predicted"/>
<dbReference type="Gene3D" id="3.10.180.10">
    <property type="entry name" value="2,3-Dihydroxybiphenyl 1,2-Dioxygenase, domain 1"/>
    <property type="match status" value="1"/>
</dbReference>